<keyword evidence="6 12" id="KW-0456">Lyase</keyword>
<dbReference type="GO" id="GO:0006284">
    <property type="term" value="P:base-excision repair"/>
    <property type="evidence" value="ECO:0007669"/>
    <property type="project" value="InterPro"/>
</dbReference>
<evidence type="ECO:0000313" key="11">
    <source>
        <dbReference type="EMBL" id="MEJ8542010.1"/>
    </source>
</evidence>
<dbReference type="KEGG" id="mwo:MWSIV6_1726"/>
<evidence type="ECO:0000256" key="3">
    <source>
        <dbReference type="ARBA" id="ARBA00022763"/>
    </source>
</evidence>
<dbReference type="GO" id="GO:0008534">
    <property type="term" value="F:oxidized purine nucleobase lesion DNA N-glycosylase activity"/>
    <property type="evidence" value="ECO:0007669"/>
    <property type="project" value="InterPro"/>
</dbReference>
<keyword evidence="13" id="KW-1185">Reference proteome</keyword>
<keyword evidence="7" id="KW-0511">Multifunctional enzyme</keyword>
<dbReference type="InterPro" id="IPR012904">
    <property type="entry name" value="OGG_N"/>
</dbReference>
<gene>
    <name evidence="12" type="ORF">N5910_08920</name>
    <name evidence="11" type="ORF">U2150_00645</name>
</gene>
<keyword evidence="8" id="KW-0326">Glycosidase</keyword>
<dbReference type="Gene3D" id="1.10.1670.10">
    <property type="entry name" value="Helix-hairpin-Helix base-excision DNA repair enzymes (C-terminal)"/>
    <property type="match status" value="1"/>
</dbReference>
<dbReference type="AlphaFoldDB" id="A0A9E7ULN4"/>
<evidence type="ECO:0000256" key="2">
    <source>
        <dbReference type="ARBA" id="ARBA00012720"/>
    </source>
</evidence>
<dbReference type="RefSeq" id="WP_074359571.1">
    <property type="nucleotide sequence ID" value="NZ_CP104550.1"/>
</dbReference>
<evidence type="ECO:0000256" key="9">
    <source>
        <dbReference type="ARBA" id="ARBA00044632"/>
    </source>
</evidence>
<name>A0A9E7ULN4_METWO</name>
<dbReference type="Gene3D" id="1.10.340.30">
    <property type="entry name" value="Hypothetical protein, domain 2"/>
    <property type="match status" value="1"/>
</dbReference>
<feature type="domain" description="HhH-GPD" evidence="10">
    <location>
        <begin position="125"/>
        <end position="308"/>
    </location>
</feature>
<keyword evidence="5" id="KW-0234">DNA repair</keyword>
<evidence type="ECO:0000256" key="4">
    <source>
        <dbReference type="ARBA" id="ARBA00022801"/>
    </source>
</evidence>
<evidence type="ECO:0000256" key="6">
    <source>
        <dbReference type="ARBA" id="ARBA00023239"/>
    </source>
</evidence>
<organism evidence="12">
    <name type="scientific">Methanothermobacter wolfeii</name>
    <name type="common">Methanobacterium wolfei</name>
    <dbReference type="NCBI Taxonomy" id="145261"/>
    <lineage>
        <taxon>Archaea</taxon>
        <taxon>Methanobacteriati</taxon>
        <taxon>Methanobacteriota</taxon>
        <taxon>Methanomada group</taxon>
        <taxon>Methanobacteria</taxon>
        <taxon>Methanobacteriales</taxon>
        <taxon>Methanobacteriaceae</taxon>
        <taxon>Methanothermobacter</taxon>
    </lineage>
</organism>
<dbReference type="InterPro" id="IPR011257">
    <property type="entry name" value="DNA_glycosylase"/>
</dbReference>
<dbReference type="GO" id="GO:0003684">
    <property type="term" value="F:damaged DNA binding"/>
    <property type="evidence" value="ECO:0007669"/>
    <property type="project" value="InterPro"/>
</dbReference>
<dbReference type="Pfam" id="PF00730">
    <property type="entry name" value="HhH-GPD"/>
    <property type="match status" value="1"/>
</dbReference>
<dbReference type="InterPro" id="IPR003265">
    <property type="entry name" value="HhH-GPD_domain"/>
</dbReference>
<dbReference type="InterPro" id="IPR052054">
    <property type="entry name" value="Oxidative_DNA_repair_enzyme"/>
</dbReference>
<evidence type="ECO:0000313" key="13">
    <source>
        <dbReference type="Proteomes" id="UP001369247"/>
    </source>
</evidence>
<evidence type="ECO:0000259" key="10">
    <source>
        <dbReference type="SMART" id="SM00478"/>
    </source>
</evidence>
<keyword evidence="3" id="KW-0227">DNA damage</keyword>
<dbReference type="InterPro" id="IPR023170">
    <property type="entry name" value="HhH_base_excis_C"/>
</dbReference>
<dbReference type="SMART" id="SM00478">
    <property type="entry name" value="ENDO3c"/>
    <property type="match status" value="1"/>
</dbReference>
<accession>A0A9E7ULN4</accession>
<evidence type="ECO:0000256" key="5">
    <source>
        <dbReference type="ARBA" id="ARBA00023204"/>
    </source>
</evidence>
<protein>
    <recommendedName>
        <fullName evidence="2">DNA-(apurinic or apyrimidinic site) lyase</fullName>
        <ecNumber evidence="2">4.2.99.18</ecNumber>
    </recommendedName>
</protein>
<dbReference type="GeneID" id="58979384"/>
<dbReference type="EMBL" id="JAXUHJ010000003">
    <property type="protein sequence ID" value="MEJ8542010.1"/>
    <property type="molecule type" value="Genomic_DNA"/>
</dbReference>
<evidence type="ECO:0000256" key="1">
    <source>
        <dbReference type="ARBA" id="ARBA00010679"/>
    </source>
</evidence>
<reference evidence="11 13" key="2">
    <citation type="submission" date="2023-12" db="EMBL/GenBank/DDBJ databases">
        <title>Phenotypic and Genomic Characterization of Methanothermobacter wolfeii Strain BSEL, a CO2-Capturing Archaeon with Minimal Nutrient Requirements.</title>
        <authorList>
            <person name="Ale Enriquez F."/>
            <person name="Ahring B.K."/>
        </authorList>
    </citation>
    <scope>NUCLEOTIDE SEQUENCE [LARGE SCALE GENOMIC DNA]</scope>
    <source>
        <strain evidence="11 13">BSEL-1</strain>
    </source>
</reference>
<evidence type="ECO:0000313" key="12">
    <source>
        <dbReference type="EMBL" id="UXH31640.1"/>
    </source>
</evidence>
<dbReference type="Proteomes" id="UP001369247">
    <property type="component" value="Unassembled WGS sequence"/>
</dbReference>
<dbReference type="PANTHER" id="PTHR10242:SF2">
    <property type="entry name" value="N-GLYCOSYLASE_DNA LYASE"/>
    <property type="match status" value="1"/>
</dbReference>
<dbReference type="SUPFAM" id="SSF48150">
    <property type="entry name" value="DNA-glycosylase"/>
    <property type="match status" value="1"/>
</dbReference>
<dbReference type="Proteomes" id="UP001065373">
    <property type="component" value="Chromosome"/>
</dbReference>
<keyword evidence="4" id="KW-0378">Hydrolase</keyword>
<dbReference type="EC" id="4.2.99.18" evidence="2"/>
<dbReference type="GeneID" id="75107370"/>
<comment type="catalytic activity">
    <reaction evidence="9">
        <text>2'-deoxyribonucleotide-(2'-deoxyribose 5'-phosphate)-2'-deoxyribonucleotide-DNA = a 3'-end 2'-deoxyribonucleotide-(2,3-dehydro-2,3-deoxyribose 5'-phosphate)-DNA + a 5'-end 5'-phospho-2'-deoxyribonucleoside-DNA + H(+)</text>
        <dbReference type="Rhea" id="RHEA:66592"/>
        <dbReference type="Rhea" id="RHEA-COMP:13180"/>
        <dbReference type="Rhea" id="RHEA-COMP:16897"/>
        <dbReference type="Rhea" id="RHEA-COMP:17067"/>
        <dbReference type="ChEBI" id="CHEBI:15378"/>
        <dbReference type="ChEBI" id="CHEBI:136412"/>
        <dbReference type="ChEBI" id="CHEBI:157695"/>
        <dbReference type="ChEBI" id="CHEBI:167181"/>
        <dbReference type="EC" id="4.2.99.18"/>
    </reaction>
</comment>
<evidence type="ECO:0000256" key="8">
    <source>
        <dbReference type="ARBA" id="ARBA00023295"/>
    </source>
</evidence>
<dbReference type="CDD" id="cd00056">
    <property type="entry name" value="ENDO3c"/>
    <property type="match status" value="1"/>
</dbReference>
<dbReference type="GO" id="GO:0140078">
    <property type="term" value="F:class I DNA-(apurinic or apyrimidinic site) endonuclease activity"/>
    <property type="evidence" value="ECO:0007669"/>
    <property type="project" value="UniProtKB-EC"/>
</dbReference>
<evidence type="ECO:0000256" key="7">
    <source>
        <dbReference type="ARBA" id="ARBA00023268"/>
    </source>
</evidence>
<sequence>MNIENVIELPAGEFDLEMTQKSGQTSQPPWHEVGGEFRELLMVRGRPCPVAVRQRGRVLEVRPYLRVNRNDLKKRIEYIFDLKFDLEDFYSFLDDMGLSESIESSRGLRLFLAKDPFECIISSIASQNCSVLRWTRSIMDIRRMWGPAFRVSSETFHGFPSPEVLAAVEEDSLEELQRAEDDLPEDFAFNNLRACGVGYRAPYIRETSRILAEEIDVNEVWGMDYHEALELLLELPGVGPKVADCILLYGFRKTEAFPVDVWVRRIMNYIYPERNFRDGELREFAWSRFGEMAGYVQLYLFNHARRSGLLEKLKGG</sequence>
<dbReference type="PANTHER" id="PTHR10242">
    <property type="entry name" value="8-OXOGUANINE DNA GLYCOSYLASE"/>
    <property type="match status" value="1"/>
</dbReference>
<dbReference type="EMBL" id="CP104550">
    <property type="protein sequence ID" value="UXH31640.1"/>
    <property type="molecule type" value="Genomic_DNA"/>
</dbReference>
<proteinExistence type="inferred from homology"/>
<dbReference type="GO" id="GO:0006289">
    <property type="term" value="P:nucleotide-excision repair"/>
    <property type="evidence" value="ECO:0007669"/>
    <property type="project" value="InterPro"/>
</dbReference>
<comment type="similarity">
    <text evidence="1">Belongs to the type-1 OGG1 family.</text>
</comment>
<dbReference type="Pfam" id="PF07934">
    <property type="entry name" value="OGG_N"/>
    <property type="match status" value="1"/>
</dbReference>
<reference evidence="12" key="1">
    <citation type="submission" date="2022-09" db="EMBL/GenBank/DDBJ databases">
        <title>Characterization of three MwoI isoschizomers from sequenced genome and metagenomes.</title>
        <authorList>
            <person name="Fomenkov A."/>
            <person name="Xu S.Y."/>
            <person name="Roberts R.J."/>
        </authorList>
    </citation>
    <scope>NUCLEOTIDE SEQUENCE</scope>
    <source>
        <strain evidence="12">DSM 2970</strain>
    </source>
</reference>